<evidence type="ECO:0000259" key="16">
    <source>
        <dbReference type="PROSITE" id="PS51196"/>
    </source>
</evidence>
<evidence type="ECO:0000256" key="1">
    <source>
        <dbReference type="ARBA" id="ARBA00004170"/>
    </source>
</evidence>
<dbReference type="InterPro" id="IPR011130">
    <property type="entry name" value="SecA_preprotein_X-link_dom"/>
</dbReference>
<dbReference type="SMART" id="SM00958">
    <property type="entry name" value="SecA_PP_bind"/>
    <property type="match status" value="1"/>
</dbReference>
<evidence type="ECO:0000256" key="13">
    <source>
        <dbReference type="SAM" id="MobiDB-lite"/>
    </source>
</evidence>
<dbReference type="InterPro" id="IPR044722">
    <property type="entry name" value="SecA_SF2_C"/>
</dbReference>
<comment type="subcellular location">
    <subcellularLocation>
        <location evidence="12">Cell membrane</location>
        <topology evidence="12">Peripheral membrane protein</topology>
        <orientation evidence="12">Cytoplasmic side</orientation>
    </subcellularLocation>
    <subcellularLocation>
        <location evidence="12">Cytoplasm</location>
    </subcellularLocation>
    <subcellularLocation>
        <location evidence="1">Membrane</location>
        <topology evidence="1">Peripheral membrane protein</topology>
    </subcellularLocation>
    <text evidence="12">Distribution is 50-50.</text>
</comment>
<dbReference type="InterPro" id="IPR036670">
    <property type="entry name" value="SecA_X-link_sf"/>
</dbReference>
<dbReference type="SUPFAM" id="SSF81767">
    <property type="entry name" value="Pre-protein crosslinking domain of SecA"/>
    <property type="match status" value="1"/>
</dbReference>
<feature type="binding site" evidence="12">
    <location>
        <position position="491"/>
    </location>
    <ligand>
        <name>ATP</name>
        <dbReference type="ChEBI" id="CHEBI:30616"/>
    </ligand>
</feature>
<proteinExistence type="inferred from homology"/>
<evidence type="ECO:0000256" key="3">
    <source>
        <dbReference type="ARBA" id="ARBA00022448"/>
    </source>
</evidence>
<dbReference type="PROSITE" id="PS51196">
    <property type="entry name" value="SECA_MOTOR_DEAD"/>
    <property type="match status" value="1"/>
</dbReference>
<dbReference type="PRINTS" id="PR00906">
    <property type="entry name" value="SECA"/>
</dbReference>
<dbReference type="Pfam" id="PF07517">
    <property type="entry name" value="SecA_DEAD"/>
    <property type="match status" value="1"/>
</dbReference>
<keyword evidence="5 12" id="KW-0963">Cytoplasm</keyword>
<comment type="function">
    <text evidence="12">Part of the Sec protein translocase complex. Interacts with the SecYEG preprotein conducting channel. Has a central role in coupling the hydrolysis of ATP to the transfer of proteins into and across the cell membrane, serving as an ATP-driven molecular motor driving the stepwise translocation of polypeptide chains across the membrane.</text>
</comment>
<reference evidence="17 18" key="1">
    <citation type="submission" date="2021-03" db="EMBL/GenBank/DDBJ databases">
        <title>Sequencing the genomes of 1000 actinobacteria strains.</title>
        <authorList>
            <person name="Klenk H.-P."/>
        </authorList>
    </citation>
    <scope>NUCLEOTIDE SEQUENCE [LARGE SCALE GENOMIC DNA]</scope>
    <source>
        <strain evidence="17 18">DSM 44580</strain>
    </source>
</reference>
<name>A0ABS5AM88_9PSEU</name>
<dbReference type="SUPFAM" id="SSF81886">
    <property type="entry name" value="Helical scaffold and wing domains of SecA"/>
    <property type="match status" value="1"/>
</dbReference>
<evidence type="ECO:0000256" key="12">
    <source>
        <dbReference type="HAMAP-Rule" id="MF_01382"/>
    </source>
</evidence>
<dbReference type="Proteomes" id="UP001519363">
    <property type="component" value="Unassembled WGS sequence"/>
</dbReference>
<dbReference type="Pfam" id="PF21090">
    <property type="entry name" value="P-loop_SecA"/>
    <property type="match status" value="1"/>
</dbReference>
<evidence type="ECO:0000256" key="4">
    <source>
        <dbReference type="ARBA" id="ARBA00022475"/>
    </source>
</evidence>
<dbReference type="EC" id="7.4.2.8" evidence="12"/>
<keyword evidence="11 12" id="KW-0472">Membrane</keyword>
<feature type="binding site" evidence="12">
    <location>
        <begin position="102"/>
        <end position="106"/>
    </location>
    <ligand>
        <name>ATP</name>
        <dbReference type="ChEBI" id="CHEBI:30616"/>
    </ligand>
</feature>
<dbReference type="Gene3D" id="3.90.1440.10">
    <property type="entry name" value="SecA, preprotein cross-linking domain"/>
    <property type="match status" value="1"/>
</dbReference>
<dbReference type="Gene3D" id="3.40.50.300">
    <property type="entry name" value="P-loop containing nucleotide triphosphate hydrolases"/>
    <property type="match status" value="3"/>
</dbReference>
<dbReference type="InterPro" id="IPR027417">
    <property type="entry name" value="P-loop_NTPase"/>
</dbReference>
<evidence type="ECO:0000256" key="7">
    <source>
        <dbReference type="ARBA" id="ARBA00022840"/>
    </source>
</evidence>
<comment type="catalytic activity">
    <reaction evidence="12">
        <text>ATP + H2O + cellular proteinSide 1 = ADP + phosphate + cellular proteinSide 2.</text>
        <dbReference type="EC" id="7.4.2.8"/>
    </reaction>
</comment>
<keyword evidence="4 12" id="KW-1003">Cell membrane</keyword>
<evidence type="ECO:0000313" key="18">
    <source>
        <dbReference type="Proteomes" id="UP001519363"/>
    </source>
</evidence>
<dbReference type="PROSITE" id="PS51192">
    <property type="entry name" value="HELICASE_ATP_BIND_1"/>
    <property type="match status" value="1"/>
</dbReference>
<evidence type="ECO:0000313" key="17">
    <source>
        <dbReference type="EMBL" id="MBP2477688.1"/>
    </source>
</evidence>
<evidence type="ECO:0000256" key="2">
    <source>
        <dbReference type="ARBA" id="ARBA00007650"/>
    </source>
</evidence>
<keyword evidence="6 12" id="KW-0547">Nucleotide-binding</keyword>
<dbReference type="SUPFAM" id="SSF52540">
    <property type="entry name" value="P-loop containing nucleoside triphosphate hydrolases"/>
    <property type="match status" value="2"/>
</dbReference>
<dbReference type="HAMAP" id="MF_01382">
    <property type="entry name" value="SecA"/>
    <property type="match status" value="1"/>
</dbReference>
<dbReference type="CDD" id="cd17928">
    <property type="entry name" value="DEXDc_SecA"/>
    <property type="match status" value="1"/>
</dbReference>
<dbReference type="InterPro" id="IPR011115">
    <property type="entry name" value="SecA_DEAD"/>
</dbReference>
<keyword evidence="8 12" id="KW-0653">Protein transport</keyword>
<evidence type="ECO:0000256" key="9">
    <source>
        <dbReference type="ARBA" id="ARBA00022967"/>
    </source>
</evidence>
<dbReference type="InterPro" id="IPR000185">
    <property type="entry name" value="SecA"/>
</dbReference>
<dbReference type="SMART" id="SM00957">
    <property type="entry name" value="SecA_DEAD"/>
    <property type="match status" value="1"/>
</dbReference>
<dbReference type="PANTHER" id="PTHR30612">
    <property type="entry name" value="SECA INNER MEMBRANE COMPONENT OF SEC PROTEIN SECRETION SYSTEM"/>
    <property type="match status" value="1"/>
</dbReference>
<organism evidence="17 18">
    <name type="scientific">Crossiella equi</name>
    <dbReference type="NCBI Taxonomy" id="130796"/>
    <lineage>
        <taxon>Bacteria</taxon>
        <taxon>Bacillati</taxon>
        <taxon>Actinomycetota</taxon>
        <taxon>Actinomycetes</taxon>
        <taxon>Pseudonocardiales</taxon>
        <taxon>Pseudonocardiaceae</taxon>
        <taxon>Crossiella</taxon>
    </lineage>
</organism>
<dbReference type="InterPro" id="IPR011116">
    <property type="entry name" value="SecA_Wing/Scaffold"/>
</dbReference>
<comment type="caution">
    <text evidence="17">The sequence shown here is derived from an EMBL/GenBank/DDBJ whole genome shotgun (WGS) entry which is preliminary data.</text>
</comment>
<comment type="similarity">
    <text evidence="2 12">Belongs to the SecA family.</text>
</comment>
<feature type="binding site" evidence="12">
    <location>
        <position position="84"/>
    </location>
    <ligand>
        <name>ATP</name>
        <dbReference type="ChEBI" id="CHEBI:30616"/>
    </ligand>
</feature>
<dbReference type="PROSITE" id="PS51194">
    <property type="entry name" value="HELICASE_CTER"/>
    <property type="match status" value="1"/>
</dbReference>
<dbReference type="InterPro" id="IPR001650">
    <property type="entry name" value="Helicase_C-like"/>
</dbReference>
<accession>A0ABS5AM88</accession>
<dbReference type="Pfam" id="PF01043">
    <property type="entry name" value="SecA_PP_bind"/>
    <property type="match status" value="1"/>
</dbReference>
<dbReference type="RefSeq" id="WP_143342846.1">
    <property type="nucleotide sequence ID" value="NZ_JAGIOO010000001.1"/>
</dbReference>
<evidence type="ECO:0000256" key="11">
    <source>
        <dbReference type="ARBA" id="ARBA00023136"/>
    </source>
</evidence>
<evidence type="ECO:0000256" key="6">
    <source>
        <dbReference type="ARBA" id="ARBA00022741"/>
    </source>
</evidence>
<evidence type="ECO:0000259" key="15">
    <source>
        <dbReference type="PROSITE" id="PS51194"/>
    </source>
</evidence>
<feature type="region of interest" description="Disordered" evidence="13">
    <location>
        <begin position="757"/>
        <end position="790"/>
    </location>
</feature>
<keyword evidence="7 12" id="KW-0067">ATP-binding</keyword>
<evidence type="ECO:0000259" key="14">
    <source>
        <dbReference type="PROSITE" id="PS51192"/>
    </source>
</evidence>
<sequence length="790" mass="85186">MSNEDVGLFGRLRRLGTALDRRLPPGLHELVRRVELEADLSDVDDRELARRVQGIAGPQHLPRLFALFSEACRRRIGHTPYREQILGAAVIAAGSLAEMATGEGKTLAVGMAAAWHGLSGCGVHVMTANDYLARRDADLLEPVYRLLGLRVAVLHPDLDAVARRAAYQADITYGTVSEFGFDHLRDNLITHLLDRVQRHPHAAILDEADALLIDEATTPLVITGPHTAAPTQWPRRLASVVPALVPVEHYRGTVSEQEATFTDEGWLALQHAVGSGEEIWRDPEALAAAQAALTAYLFLHHGRDYLVQDDQIVLLDPHTGRPLPGRRLGAGLHAALEAKHDLPVGGEPSTVAAISIQRLLRRYPLLGGLSGTVGTEAVELHRVYRLPVHTIPTRLPSRRTHAPDQLYATHTARELAVVEAVADAHRSGRPVLVGVPTVPDGDALSHRLDQLGIPHALLTARDTVGEAEVIATAGRLGAVTIATALAGRGTDIPLGGQPAQHAEQVRALGGLLVVGSGRAALRRVDDQLAGRTGRQGDPGEVRFLLSAQDDVLLDNAPAALRALQPVLAELGSTAVSGPQVRALVEQAQAVAETRRHTARQRMLRFDEILGHQHTAVAAQRQDLLATPLPVILGQLAAALARTLWTADEAALRADLHTLTPDGWPATTWTGRTGLAAVLHDRLLDVAAEHGTAAVRARILKVLDEAWAEQLELLFTLRTTVHSATWSRTDPVIAYREHAVRAYRRARTGLQRHLARDLLSTAPPGPNHGVEGVLPAPTQTDPGPPRPRRTP</sequence>
<dbReference type="Gene3D" id="1.10.3060.10">
    <property type="entry name" value="Helical scaffold and wing domains of SecA"/>
    <property type="match status" value="1"/>
</dbReference>
<feature type="domain" description="SecA family profile" evidence="16">
    <location>
        <begin position="8"/>
        <end position="576"/>
    </location>
</feature>
<evidence type="ECO:0000256" key="5">
    <source>
        <dbReference type="ARBA" id="ARBA00022490"/>
    </source>
</evidence>
<keyword evidence="9 12" id="KW-1278">Translocase</keyword>
<keyword evidence="3 12" id="KW-0813">Transport</keyword>
<evidence type="ECO:0000256" key="8">
    <source>
        <dbReference type="ARBA" id="ARBA00022927"/>
    </source>
</evidence>
<evidence type="ECO:0000256" key="10">
    <source>
        <dbReference type="ARBA" id="ARBA00023010"/>
    </source>
</evidence>
<keyword evidence="10 12" id="KW-0811">Translocation</keyword>
<comment type="subunit">
    <text evidence="12">Monomer and homodimer. Part of the essential Sec protein translocation apparatus which comprises SecA, SecYEG and auxiliary proteins SecDF. Other proteins may also be involved.</text>
</comment>
<feature type="domain" description="Helicase ATP-binding" evidence="14">
    <location>
        <begin position="86"/>
        <end position="244"/>
    </location>
</feature>
<dbReference type="PANTHER" id="PTHR30612:SF0">
    <property type="entry name" value="CHLOROPLAST PROTEIN-TRANSPORTING ATPASE"/>
    <property type="match status" value="1"/>
</dbReference>
<dbReference type="InterPro" id="IPR014018">
    <property type="entry name" value="SecA_motor_DEAD"/>
</dbReference>
<dbReference type="InterPro" id="IPR036266">
    <property type="entry name" value="SecA_Wing/Scaffold_sf"/>
</dbReference>
<keyword evidence="18" id="KW-1185">Reference proteome</keyword>
<dbReference type="Pfam" id="PF07516">
    <property type="entry name" value="SecA_SW"/>
    <property type="match status" value="1"/>
</dbReference>
<protein>
    <recommendedName>
        <fullName evidence="12">Protein translocase subunit SecA</fullName>
        <ecNumber evidence="12">7.4.2.8</ecNumber>
    </recommendedName>
</protein>
<dbReference type="EMBL" id="JAGIOO010000001">
    <property type="protein sequence ID" value="MBP2477688.1"/>
    <property type="molecule type" value="Genomic_DNA"/>
</dbReference>
<feature type="domain" description="Helicase C-terminal" evidence="15">
    <location>
        <begin position="402"/>
        <end position="591"/>
    </location>
</feature>
<dbReference type="InterPro" id="IPR014001">
    <property type="entry name" value="Helicase_ATP-bd"/>
</dbReference>
<gene>
    <name evidence="12" type="primary">secA</name>
    <name evidence="17" type="ORF">JOF53_006560</name>
</gene>